<evidence type="ECO:0000256" key="3">
    <source>
        <dbReference type="ARBA" id="ARBA00022692"/>
    </source>
</evidence>
<proteinExistence type="inferred from homology"/>
<evidence type="ECO:0000313" key="7">
    <source>
        <dbReference type="EnsemblMetazoa" id="GBRI043822-PA"/>
    </source>
</evidence>
<evidence type="ECO:0000256" key="2">
    <source>
        <dbReference type="ARBA" id="ARBA00022475"/>
    </source>
</evidence>
<keyword evidence="8" id="KW-1185">Reference proteome</keyword>
<keyword evidence="6" id="KW-0675">Receptor</keyword>
<keyword evidence="4 6" id="KW-1133">Transmembrane helix</keyword>
<keyword evidence="3 6" id="KW-0812">Transmembrane</keyword>
<evidence type="ECO:0000256" key="1">
    <source>
        <dbReference type="ARBA" id="ARBA00004651"/>
    </source>
</evidence>
<feature type="transmembrane region" description="Helical" evidence="6">
    <location>
        <begin position="312"/>
        <end position="337"/>
    </location>
</feature>
<dbReference type="AlphaFoldDB" id="A0A1A9X4F3"/>
<dbReference type="STRING" id="37001.A0A1A9X4F3"/>
<comment type="similarity">
    <text evidence="6">Belongs to the insect chemoreceptor superfamily. Gustatory receptor (GR) family.</text>
</comment>
<reference evidence="7" key="2">
    <citation type="submission" date="2020-05" db="UniProtKB">
        <authorList>
            <consortium name="EnsemblMetazoa"/>
        </authorList>
    </citation>
    <scope>IDENTIFICATION</scope>
    <source>
        <strain evidence="7">IAEA</strain>
    </source>
</reference>
<feature type="transmembrane region" description="Helical" evidence="6">
    <location>
        <begin position="380"/>
        <end position="408"/>
    </location>
</feature>
<dbReference type="Pfam" id="PF08395">
    <property type="entry name" value="7tm_7"/>
    <property type="match status" value="1"/>
</dbReference>
<dbReference type="GO" id="GO:0007165">
    <property type="term" value="P:signal transduction"/>
    <property type="evidence" value="ECO:0007669"/>
    <property type="project" value="UniProtKB-KW"/>
</dbReference>
<protein>
    <recommendedName>
        <fullName evidence="6">Gustatory receptor</fullName>
    </recommendedName>
</protein>
<evidence type="ECO:0000256" key="4">
    <source>
        <dbReference type="ARBA" id="ARBA00022989"/>
    </source>
</evidence>
<dbReference type="GO" id="GO:0050909">
    <property type="term" value="P:sensory perception of taste"/>
    <property type="evidence" value="ECO:0007669"/>
    <property type="project" value="InterPro"/>
</dbReference>
<dbReference type="GO" id="GO:0005886">
    <property type="term" value="C:plasma membrane"/>
    <property type="evidence" value="ECO:0007669"/>
    <property type="project" value="UniProtKB-SubCell"/>
</dbReference>
<evidence type="ECO:0000256" key="5">
    <source>
        <dbReference type="ARBA" id="ARBA00023136"/>
    </source>
</evidence>
<dbReference type="EnsemblMetazoa" id="GBRI043822-RA">
    <property type="protein sequence ID" value="GBRI043822-PA"/>
    <property type="gene ID" value="GBRI043822"/>
</dbReference>
<evidence type="ECO:0000256" key="6">
    <source>
        <dbReference type="RuleBase" id="RU363108"/>
    </source>
</evidence>
<dbReference type="VEuPathDB" id="VectorBase:GBRI043822"/>
<feature type="transmembrane region" description="Helical" evidence="6">
    <location>
        <begin position="208"/>
        <end position="229"/>
    </location>
</feature>
<evidence type="ECO:0000313" key="8">
    <source>
        <dbReference type="Proteomes" id="UP000091820"/>
    </source>
</evidence>
<keyword evidence="6" id="KW-0807">Transducer</keyword>
<dbReference type="Proteomes" id="UP000091820">
    <property type="component" value="Unassembled WGS sequence"/>
</dbReference>
<comment type="function">
    <text evidence="6">Gustatory receptor which mediates acceptance or avoidance behavior, depending on its substrates.</text>
</comment>
<reference evidence="8" key="1">
    <citation type="submission" date="2014-03" db="EMBL/GenBank/DDBJ databases">
        <authorList>
            <person name="Aksoy S."/>
            <person name="Warren W."/>
            <person name="Wilson R.K."/>
        </authorList>
    </citation>
    <scope>NUCLEOTIDE SEQUENCE [LARGE SCALE GENOMIC DNA]</scope>
    <source>
        <strain evidence="8">IAEA</strain>
    </source>
</reference>
<keyword evidence="2 6" id="KW-1003">Cell membrane</keyword>
<accession>A0A1A9X4F3</accession>
<dbReference type="InterPro" id="IPR013604">
    <property type="entry name" value="7TM_chemorcpt"/>
</dbReference>
<comment type="caution">
    <text evidence="6">Lacks conserved residue(s) required for the propagation of feature annotation.</text>
</comment>
<comment type="subcellular location">
    <subcellularLocation>
        <location evidence="1 6">Cell membrane</location>
        <topology evidence="1 6">Multi-pass membrane protein</topology>
    </subcellularLocation>
</comment>
<feature type="transmembrane region" description="Helical" evidence="6">
    <location>
        <begin position="279"/>
        <end position="300"/>
    </location>
</feature>
<sequence>MGGGPLLVADTVQSIGRWMADGWSVVVGEWAVVGADAQWTAGAGWQCGGYSIRNREVVFGGWAVVSYIIYNIDGERSDDGRFKASGRLLFSMFRQKENNKILVSKISNKILEINNESNQNQMNSLESQFFRALRPLLIISEILVCAPIGLRKLHNQPNTSTVYKKCLQILWGLTIYIAVAHGVYKECFLLKEYLPTLLLPFFLINTSYTLPNVILQTSLIQYYALIYVINKRMQLLYQLTEQTLKQSVEENIFDVQQRLRFLRGLYADMEEFTKHSNDAFAIPILLFFMASLKSLSFYIFNIYKYLGIWTELALYIVLYAVVEICWQFSRVFLILHFNQGIRNQKKLAATLFTSFRCLTERLEPTITRFIMQLSADPRNYIICGIIPLNMNVLMTMFFPVSALFIFLVQYDITYEALMSAKTEHQH</sequence>
<keyword evidence="5 6" id="KW-0472">Membrane</keyword>
<name>A0A1A9X4F3_9MUSC</name>
<organism evidence="7 8">
    <name type="scientific">Glossina brevipalpis</name>
    <dbReference type="NCBI Taxonomy" id="37001"/>
    <lineage>
        <taxon>Eukaryota</taxon>
        <taxon>Metazoa</taxon>
        <taxon>Ecdysozoa</taxon>
        <taxon>Arthropoda</taxon>
        <taxon>Hexapoda</taxon>
        <taxon>Insecta</taxon>
        <taxon>Pterygota</taxon>
        <taxon>Neoptera</taxon>
        <taxon>Endopterygota</taxon>
        <taxon>Diptera</taxon>
        <taxon>Brachycera</taxon>
        <taxon>Muscomorpha</taxon>
        <taxon>Hippoboscoidea</taxon>
        <taxon>Glossinidae</taxon>
        <taxon>Glossina</taxon>
    </lineage>
</organism>